<dbReference type="InterPro" id="IPR026590">
    <property type="entry name" value="Ssirtuin_cat_dom"/>
</dbReference>
<keyword evidence="3" id="KW-0520">NAD</keyword>
<dbReference type="NCBIfam" id="NF001753">
    <property type="entry name" value="PRK00481.1-3"/>
    <property type="match status" value="1"/>
</dbReference>
<organism evidence="6 7">
    <name type="scientific">Anaeroselena agilis</name>
    <dbReference type="NCBI Taxonomy" id="3063788"/>
    <lineage>
        <taxon>Bacteria</taxon>
        <taxon>Bacillati</taxon>
        <taxon>Bacillota</taxon>
        <taxon>Negativicutes</taxon>
        <taxon>Acetonemataceae</taxon>
        <taxon>Anaeroselena</taxon>
    </lineage>
</organism>
<keyword evidence="6" id="KW-0012">Acyltransferase</keyword>
<dbReference type="RefSeq" id="WP_413782191.1">
    <property type="nucleotide sequence ID" value="NZ_JAUOZS010000001.1"/>
</dbReference>
<dbReference type="PANTHER" id="PTHR11085">
    <property type="entry name" value="NAD-DEPENDENT PROTEIN DEACYLASE SIRTUIN-5, MITOCHONDRIAL-RELATED"/>
    <property type="match status" value="1"/>
</dbReference>
<dbReference type="PROSITE" id="PS50305">
    <property type="entry name" value="SIRTUIN"/>
    <property type="match status" value="1"/>
</dbReference>
<protein>
    <recommendedName>
        <fullName evidence="1">protein acetyllysine N-acetyltransferase</fullName>
        <ecNumber evidence="1">2.3.1.286</ecNumber>
    </recommendedName>
</protein>
<name>A0ABU3P518_9FIRM</name>
<evidence type="ECO:0000256" key="3">
    <source>
        <dbReference type="ARBA" id="ARBA00023027"/>
    </source>
</evidence>
<dbReference type="PANTHER" id="PTHR11085:SF10">
    <property type="entry name" value="NAD-DEPENDENT PROTEIN DEACYLASE SIRTUIN-5, MITOCHONDRIAL-RELATED"/>
    <property type="match status" value="1"/>
</dbReference>
<dbReference type="GO" id="GO:0034979">
    <property type="term" value="F:NAD-dependent protein lysine deacetylase activity"/>
    <property type="evidence" value="ECO:0007669"/>
    <property type="project" value="UniProtKB-EC"/>
</dbReference>
<feature type="binding site" evidence="4">
    <location>
        <position position="126"/>
    </location>
    <ligand>
        <name>Zn(2+)</name>
        <dbReference type="ChEBI" id="CHEBI:29105"/>
    </ligand>
</feature>
<evidence type="ECO:0000256" key="4">
    <source>
        <dbReference type="PROSITE-ProRule" id="PRU00236"/>
    </source>
</evidence>
<dbReference type="Proteomes" id="UP001254848">
    <property type="component" value="Unassembled WGS sequence"/>
</dbReference>
<feature type="binding site" evidence="4">
    <location>
        <position position="165"/>
    </location>
    <ligand>
        <name>Zn(2+)</name>
        <dbReference type="ChEBI" id="CHEBI:29105"/>
    </ligand>
</feature>
<gene>
    <name evidence="6" type="ORF">Q4T40_21155</name>
</gene>
<evidence type="ECO:0000313" key="7">
    <source>
        <dbReference type="Proteomes" id="UP001254848"/>
    </source>
</evidence>
<dbReference type="SUPFAM" id="SSF52467">
    <property type="entry name" value="DHS-like NAD/FAD-binding domain"/>
    <property type="match status" value="1"/>
</dbReference>
<dbReference type="Gene3D" id="3.30.1600.10">
    <property type="entry name" value="SIR2/SIRT2 'Small Domain"/>
    <property type="match status" value="1"/>
</dbReference>
<sequence length="259" mass="27932">MMAALLDEVAAAWSNARYPVVFTGAGMSTESGLPDFRSARGLWKQRPESLATMAALRRDPGEFYFFYQWRIARLWEAAPNAGHAALAALASAGFVRRLITQNVDGLHQRAGGEAVELHGTLRTVSCLGCGAGYDSRQLLPARTGWEEEYRSGRYRPGKECICPGCGGSLRPDVVLFGESLPGDAWDEAARVSRAADLFVVVGSSLAVGPANLCPEFALESGARLVIVNREATHLDGRAEWVFHDKAAGVLAAIRERIIG</sequence>
<dbReference type="InterPro" id="IPR026591">
    <property type="entry name" value="Sirtuin_cat_small_dom_sf"/>
</dbReference>
<dbReference type="Gene3D" id="3.40.50.1220">
    <property type="entry name" value="TPP-binding domain"/>
    <property type="match status" value="1"/>
</dbReference>
<dbReference type="EMBL" id="JAUOZS010000001">
    <property type="protein sequence ID" value="MDT8903745.1"/>
    <property type="molecule type" value="Genomic_DNA"/>
</dbReference>
<dbReference type="InterPro" id="IPR029035">
    <property type="entry name" value="DHS-like_NAD/FAD-binding_dom"/>
</dbReference>
<proteinExistence type="predicted"/>
<evidence type="ECO:0000256" key="2">
    <source>
        <dbReference type="ARBA" id="ARBA00022679"/>
    </source>
</evidence>
<evidence type="ECO:0000256" key="1">
    <source>
        <dbReference type="ARBA" id="ARBA00012928"/>
    </source>
</evidence>
<keyword evidence="4" id="KW-0479">Metal-binding</keyword>
<accession>A0ABU3P518</accession>
<keyword evidence="2 6" id="KW-0808">Transferase</keyword>
<comment type="caution">
    <text evidence="6">The sequence shown here is derived from an EMBL/GenBank/DDBJ whole genome shotgun (WGS) entry which is preliminary data.</text>
</comment>
<feature type="active site" description="Proton acceptor" evidence="4">
    <location>
        <position position="118"/>
    </location>
</feature>
<feature type="binding site" evidence="4">
    <location>
        <position position="162"/>
    </location>
    <ligand>
        <name>Zn(2+)</name>
        <dbReference type="ChEBI" id="CHEBI:29105"/>
    </ligand>
</feature>
<evidence type="ECO:0000259" key="5">
    <source>
        <dbReference type="PROSITE" id="PS50305"/>
    </source>
</evidence>
<dbReference type="EC" id="2.3.1.286" evidence="1"/>
<reference evidence="6 7" key="1">
    <citation type="submission" date="2023-07" db="EMBL/GenBank/DDBJ databases">
        <title>The novel representative of Negativicutes class, Anaeroselena agilis gen. nov. sp. nov.</title>
        <authorList>
            <person name="Prokofeva M.I."/>
            <person name="Elcheninov A.G."/>
            <person name="Klyukina A."/>
            <person name="Kublanov I.V."/>
            <person name="Frolov E.N."/>
            <person name="Podosokorskaya O.A."/>
        </authorList>
    </citation>
    <scope>NUCLEOTIDE SEQUENCE [LARGE SCALE GENOMIC DNA]</scope>
    <source>
        <strain evidence="6 7">4137-cl</strain>
    </source>
</reference>
<feature type="domain" description="Deacetylase sirtuin-type" evidence="5">
    <location>
        <begin position="1"/>
        <end position="259"/>
    </location>
</feature>
<dbReference type="Pfam" id="PF02146">
    <property type="entry name" value="SIR2"/>
    <property type="match status" value="1"/>
</dbReference>
<keyword evidence="7" id="KW-1185">Reference proteome</keyword>
<evidence type="ECO:0000313" key="6">
    <source>
        <dbReference type="EMBL" id="MDT8903745.1"/>
    </source>
</evidence>
<feature type="binding site" evidence="4">
    <location>
        <position position="129"/>
    </location>
    <ligand>
        <name>Zn(2+)</name>
        <dbReference type="ChEBI" id="CHEBI:29105"/>
    </ligand>
</feature>
<dbReference type="InterPro" id="IPR003000">
    <property type="entry name" value="Sirtuin"/>
</dbReference>
<keyword evidence="4" id="KW-0862">Zinc</keyword>
<dbReference type="InterPro" id="IPR050134">
    <property type="entry name" value="NAD-dep_sirtuin_deacylases"/>
</dbReference>